<reference evidence="2" key="1">
    <citation type="submission" date="2022-10" db="EMBL/GenBank/DDBJ databases">
        <title>Genome assembly of Pristionchus species.</title>
        <authorList>
            <person name="Yoshida K."/>
            <person name="Sommer R.J."/>
        </authorList>
    </citation>
    <scope>NUCLEOTIDE SEQUENCE [LARGE SCALE GENOMIC DNA]</scope>
    <source>
        <strain evidence="2">RS5460</strain>
    </source>
</reference>
<feature type="non-terminal residue" evidence="1">
    <location>
        <position position="85"/>
    </location>
</feature>
<evidence type="ECO:0000313" key="1">
    <source>
        <dbReference type="EMBL" id="GMR43397.1"/>
    </source>
</evidence>
<name>A0AAN5CGG6_9BILA</name>
<dbReference type="Proteomes" id="UP001328107">
    <property type="component" value="Unassembled WGS sequence"/>
</dbReference>
<feature type="non-terminal residue" evidence="1">
    <location>
        <position position="1"/>
    </location>
</feature>
<dbReference type="AlphaFoldDB" id="A0AAN5CGG6"/>
<protein>
    <submittedName>
        <fullName evidence="1">Uncharacterized protein</fullName>
    </submittedName>
</protein>
<sequence>ETGKEEIANESHGLDGDHCASDFHLVEDGECSSGLCDIAVFNVEVLVLHSGVVILPSVGEDAQHEGCIQHLRRDTVETEGMTKDR</sequence>
<keyword evidence="2" id="KW-1185">Reference proteome</keyword>
<accession>A0AAN5CGG6</accession>
<proteinExistence type="predicted"/>
<evidence type="ECO:0000313" key="2">
    <source>
        <dbReference type="Proteomes" id="UP001328107"/>
    </source>
</evidence>
<comment type="caution">
    <text evidence="1">The sequence shown here is derived from an EMBL/GenBank/DDBJ whole genome shotgun (WGS) entry which is preliminary data.</text>
</comment>
<dbReference type="EMBL" id="BTRK01000003">
    <property type="protein sequence ID" value="GMR43397.1"/>
    <property type="molecule type" value="Genomic_DNA"/>
</dbReference>
<gene>
    <name evidence="1" type="ORF">PMAYCL1PPCAC_13592</name>
</gene>
<organism evidence="1 2">
    <name type="scientific">Pristionchus mayeri</name>
    <dbReference type="NCBI Taxonomy" id="1317129"/>
    <lineage>
        <taxon>Eukaryota</taxon>
        <taxon>Metazoa</taxon>
        <taxon>Ecdysozoa</taxon>
        <taxon>Nematoda</taxon>
        <taxon>Chromadorea</taxon>
        <taxon>Rhabditida</taxon>
        <taxon>Rhabditina</taxon>
        <taxon>Diplogasteromorpha</taxon>
        <taxon>Diplogasteroidea</taxon>
        <taxon>Neodiplogasteridae</taxon>
        <taxon>Pristionchus</taxon>
    </lineage>
</organism>